<name>A0ABN6I5S0_9HELI</name>
<evidence type="ECO:0000313" key="1">
    <source>
        <dbReference type="EMBL" id="BCZ18906.1"/>
    </source>
</evidence>
<evidence type="ECO:0000313" key="2">
    <source>
        <dbReference type="Proteomes" id="UP000826146"/>
    </source>
</evidence>
<protein>
    <recommendedName>
        <fullName evidence="3">Mobilization protein</fullName>
    </recommendedName>
</protein>
<accession>A0ABN6I5S0</accession>
<dbReference type="RefSeq" id="WP_221272340.1">
    <property type="nucleotide sequence ID" value="NZ_AP024819.1"/>
</dbReference>
<gene>
    <name evidence="1" type="ORF">NHP190012_05480</name>
</gene>
<proteinExistence type="predicted"/>
<dbReference type="Proteomes" id="UP000826146">
    <property type="component" value="Chromosome"/>
</dbReference>
<evidence type="ECO:0008006" key="3">
    <source>
        <dbReference type="Google" id="ProtNLM"/>
    </source>
</evidence>
<organism evidence="1 2">
    <name type="scientific">Helicobacter gastrofelis</name>
    <dbReference type="NCBI Taxonomy" id="2849642"/>
    <lineage>
        <taxon>Bacteria</taxon>
        <taxon>Pseudomonadati</taxon>
        <taxon>Campylobacterota</taxon>
        <taxon>Epsilonproteobacteria</taxon>
        <taxon>Campylobacterales</taxon>
        <taxon>Helicobacteraceae</taxon>
        <taxon>Helicobacter</taxon>
    </lineage>
</organism>
<keyword evidence="2" id="KW-1185">Reference proteome</keyword>
<reference evidence="1 2" key="1">
    <citation type="submission" date="2021-07" db="EMBL/GenBank/DDBJ databases">
        <title>Novel Helicobacter sp. Isolated from a cat.</title>
        <authorList>
            <person name="Rimbara E."/>
            <person name="Suzuki M."/>
        </authorList>
    </citation>
    <scope>NUCLEOTIDE SEQUENCE [LARGE SCALE GENOMIC DNA]</scope>
    <source>
        <strain evidence="2">NHP19-012</strain>
    </source>
</reference>
<sequence length="119" mass="14026">MSRYLWSAVVNLKDTITMQNLERLAKHFKNKYGFQCYQIAIHRNEGYIDDKGKVQINHHAHMEFFMLDERTGKNVFYTINRQRLREIQSEVAEILHMQRGVDKRIAGLNALSLELTLSS</sequence>
<dbReference type="EMBL" id="AP024819">
    <property type="protein sequence ID" value="BCZ18906.1"/>
    <property type="molecule type" value="Genomic_DNA"/>
</dbReference>